<comment type="caution">
    <text evidence="2">The sequence shown here is derived from an EMBL/GenBank/DDBJ whole genome shotgun (WGS) entry which is preliminary data.</text>
</comment>
<evidence type="ECO:0000256" key="1">
    <source>
        <dbReference type="SAM" id="MobiDB-lite"/>
    </source>
</evidence>
<accession>A0A917EDD0</accession>
<dbReference type="RefSeq" id="WP_068993531.1">
    <property type="nucleotide sequence ID" value="NZ_BMJN01000005.1"/>
</dbReference>
<sequence>MNLEQINQSLKLTIQELVTKLSDEITAKNLIAIQLVERDEELSRLRQEKQELTELLEAHTTPEEEKGEENNGTTQYG</sequence>
<reference evidence="2" key="1">
    <citation type="journal article" date="2014" name="Int. J. Syst. Evol. Microbiol.">
        <title>Complete genome sequence of Corynebacterium casei LMG S-19264T (=DSM 44701T), isolated from a smear-ripened cheese.</title>
        <authorList>
            <consortium name="US DOE Joint Genome Institute (JGI-PGF)"/>
            <person name="Walter F."/>
            <person name="Albersmeier A."/>
            <person name="Kalinowski J."/>
            <person name="Ruckert C."/>
        </authorList>
    </citation>
    <scope>NUCLEOTIDE SEQUENCE</scope>
    <source>
        <strain evidence="2">CGMCC 1.15533</strain>
    </source>
</reference>
<dbReference type="OrthoDB" id="2224694at2"/>
<dbReference type="Proteomes" id="UP000660801">
    <property type="component" value="Unassembled WGS sequence"/>
</dbReference>
<proteinExistence type="predicted"/>
<dbReference type="EMBL" id="BMJN01000005">
    <property type="protein sequence ID" value="GGE26838.1"/>
    <property type="molecule type" value="Genomic_DNA"/>
</dbReference>
<evidence type="ECO:0000313" key="2">
    <source>
        <dbReference type="EMBL" id="GGE26838.1"/>
    </source>
</evidence>
<name>A0A917EDD0_9STRE</name>
<gene>
    <name evidence="2" type="ORF">GCM10011510_05030</name>
</gene>
<evidence type="ECO:0000313" key="3">
    <source>
        <dbReference type="Proteomes" id="UP000660801"/>
    </source>
</evidence>
<feature type="region of interest" description="Disordered" evidence="1">
    <location>
        <begin position="53"/>
        <end position="77"/>
    </location>
</feature>
<evidence type="ECO:0008006" key="4">
    <source>
        <dbReference type="Google" id="ProtNLM"/>
    </source>
</evidence>
<keyword evidence="3" id="KW-1185">Reference proteome</keyword>
<protein>
    <recommendedName>
        <fullName evidence="4">Phage protein</fullName>
    </recommendedName>
</protein>
<organism evidence="2 3">
    <name type="scientific">Streptococcus himalayensis</name>
    <dbReference type="NCBI Taxonomy" id="1888195"/>
    <lineage>
        <taxon>Bacteria</taxon>
        <taxon>Bacillati</taxon>
        <taxon>Bacillota</taxon>
        <taxon>Bacilli</taxon>
        <taxon>Lactobacillales</taxon>
        <taxon>Streptococcaceae</taxon>
        <taxon>Streptococcus</taxon>
    </lineage>
</organism>
<reference evidence="2" key="2">
    <citation type="submission" date="2020-09" db="EMBL/GenBank/DDBJ databases">
        <authorList>
            <person name="Sun Q."/>
            <person name="Zhou Y."/>
        </authorList>
    </citation>
    <scope>NUCLEOTIDE SEQUENCE</scope>
    <source>
        <strain evidence="2">CGMCC 1.15533</strain>
    </source>
</reference>
<dbReference type="AlphaFoldDB" id="A0A917EDD0"/>
<feature type="compositionally biased region" description="Basic and acidic residues" evidence="1">
    <location>
        <begin position="53"/>
        <end position="64"/>
    </location>
</feature>